<gene>
    <name evidence="12" type="ORF">KGF56_003894</name>
</gene>
<keyword evidence="13" id="KW-1185">Reference proteome</keyword>
<evidence type="ECO:0000256" key="2">
    <source>
        <dbReference type="ARBA" id="ARBA00007306"/>
    </source>
</evidence>
<dbReference type="Pfam" id="PF24105">
    <property type="entry name" value="Beta-prop_CAF1B_HIR1"/>
    <property type="match status" value="2"/>
</dbReference>
<feature type="domain" description="CAF1B/HIR1 beta-propeller" evidence="11">
    <location>
        <begin position="49"/>
        <end position="304"/>
    </location>
</feature>
<dbReference type="Proteomes" id="UP001202479">
    <property type="component" value="Unassembled WGS sequence"/>
</dbReference>
<dbReference type="SUPFAM" id="SSF50978">
    <property type="entry name" value="WD40 repeat-like"/>
    <property type="match status" value="1"/>
</dbReference>
<feature type="repeat" description="WD" evidence="9">
    <location>
        <begin position="150"/>
        <end position="191"/>
    </location>
</feature>
<dbReference type="InterPro" id="IPR055410">
    <property type="entry name" value="Beta-prop_CAF1B_HIR1"/>
</dbReference>
<dbReference type="GO" id="GO:0005634">
    <property type="term" value="C:nucleus"/>
    <property type="evidence" value="ECO:0007669"/>
    <property type="project" value="UniProtKB-SubCell"/>
</dbReference>
<dbReference type="PROSITE" id="PS50082">
    <property type="entry name" value="WD_REPEATS_2"/>
    <property type="match status" value="4"/>
</dbReference>
<keyword evidence="6" id="KW-0156">Chromatin regulator</keyword>
<dbReference type="AlphaFoldDB" id="A0AAI9SUI0"/>
<dbReference type="EMBL" id="JAHUZD010000128">
    <property type="protein sequence ID" value="KAI3403306.2"/>
    <property type="molecule type" value="Genomic_DNA"/>
</dbReference>
<dbReference type="GO" id="GO:0006335">
    <property type="term" value="P:DNA replication-dependent chromatin assembly"/>
    <property type="evidence" value="ECO:0007669"/>
    <property type="project" value="InterPro"/>
</dbReference>
<evidence type="ECO:0000256" key="10">
    <source>
        <dbReference type="SAM" id="MobiDB-lite"/>
    </source>
</evidence>
<dbReference type="GeneID" id="73381509"/>
<dbReference type="PANTHER" id="PTHR15271:SF4">
    <property type="entry name" value="CHROMATIN ASSEMBLY FACTOR 1 SUBUNIT B"/>
    <property type="match status" value="1"/>
</dbReference>
<evidence type="ECO:0000259" key="11">
    <source>
        <dbReference type="Pfam" id="PF24105"/>
    </source>
</evidence>
<evidence type="ECO:0000313" key="12">
    <source>
        <dbReference type="EMBL" id="KAI3403306.2"/>
    </source>
</evidence>
<feature type="domain" description="CAF1B/HIR1 beta-propeller" evidence="11">
    <location>
        <begin position="356"/>
        <end position="475"/>
    </location>
</feature>
<proteinExistence type="inferred from homology"/>
<evidence type="ECO:0000256" key="3">
    <source>
        <dbReference type="ARBA" id="ARBA00022574"/>
    </source>
</evidence>
<feature type="compositionally biased region" description="Polar residues" evidence="10">
    <location>
        <begin position="520"/>
        <end position="531"/>
    </location>
</feature>
<dbReference type="SMART" id="SM00320">
    <property type="entry name" value="WD40"/>
    <property type="match status" value="6"/>
</dbReference>
<dbReference type="InterPro" id="IPR036322">
    <property type="entry name" value="WD40_repeat_dom_sf"/>
</dbReference>
<sequence length="568" mass="62262">MDASAITVHWHNDNQPIYSVDIQPNFLGAQAVATTYNNNKKIEASTTYNNNKIEASTFSRLVTAGGDNNVRIWQITKANKSIEYLATLSKHSQAVNCVRYNPRGDILATAGDDGTLFLWKMSDSLEKNSFIEDDEEHDDAKESWSVVCTIRSSTSEIMDLAWDPRGKYIASGSMDNQMRIYRIEQLEQKKVHAILVKEFNDHSHYIQGVSWDPLGKYLASQSADRSMNVYEISKLEKNNSNDNEHELSFQLMHKFQKFQNSSIYHSETLPSFFRRLCFSPDGAMLVTPAGLEENTPASTAGATSAAAATTSAAATAATTSATATSATTSAAAATSATTSATTSASSSSSLEESSSETTDSVSTKNSIYIYSRTRISTSPIIKLCGLTKPAVAISFSPMKYQTQGNLLNLPYKLVFAVATLDTIIIYSSDDDFKPLGQVSNLHYQPITDLVWTQDGMRIISSSIDGFCSFVDFESGVFGEKYTGEPAQFVEPLKKKKGVDVSMDVSASTTDKVKNSENSAIERNASGKNATAQKEESTNKPVKTIDSFFNTDKKVTKKVKKRITPTLIQ</sequence>
<keyword evidence="7" id="KW-0234">DNA repair</keyword>
<evidence type="ECO:0000256" key="4">
    <source>
        <dbReference type="ARBA" id="ARBA00022737"/>
    </source>
</evidence>
<comment type="similarity">
    <text evidence="2">Belongs to the WD repeat HIR1 family.</text>
</comment>
<comment type="caution">
    <text evidence="12">The sequence shown here is derived from an EMBL/GenBank/DDBJ whole genome shotgun (WGS) entry which is preliminary data.</text>
</comment>
<dbReference type="PROSITE" id="PS50294">
    <property type="entry name" value="WD_REPEATS_REGION"/>
    <property type="match status" value="2"/>
</dbReference>
<accession>A0AAI9SUI0</accession>
<keyword evidence="4" id="KW-0677">Repeat</keyword>
<dbReference type="InterPro" id="IPR001680">
    <property type="entry name" value="WD40_rpt"/>
</dbReference>
<dbReference type="RefSeq" id="XP_049179053.1">
    <property type="nucleotide sequence ID" value="XM_049325276.1"/>
</dbReference>
<reference evidence="12" key="1">
    <citation type="journal article" date="2022" name="DNA Res.">
        <title>Genome analysis of five recently described species of the CUG-Ser clade uncovers Candida theae as a new hybrid lineage with pathogenic potential in the Candida parapsilosis species complex.</title>
        <authorList>
            <person name="Mixao V."/>
            <person name="Del Olmo V."/>
            <person name="Hegedusova E."/>
            <person name="Saus E."/>
            <person name="Pryszcz L."/>
            <person name="Cillingova A."/>
            <person name="Nosek J."/>
            <person name="Gabaldon T."/>
        </authorList>
    </citation>
    <scope>NUCLEOTIDE SEQUENCE</scope>
    <source>
        <strain evidence="12">CBS 10844</strain>
    </source>
</reference>
<dbReference type="GO" id="GO:0006334">
    <property type="term" value="P:nucleosome assembly"/>
    <property type="evidence" value="ECO:0007669"/>
    <property type="project" value="TreeGrafter"/>
</dbReference>
<evidence type="ECO:0000256" key="5">
    <source>
        <dbReference type="ARBA" id="ARBA00022763"/>
    </source>
</evidence>
<feature type="repeat" description="WD" evidence="9">
    <location>
        <begin position="88"/>
        <end position="129"/>
    </location>
</feature>
<comment type="subcellular location">
    <subcellularLocation>
        <location evidence="1">Nucleus</location>
    </subcellularLocation>
</comment>
<feature type="repeat" description="WD" evidence="9">
    <location>
        <begin position="61"/>
        <end position="83"/>
    </location>
</feature>
<evidence type="ECO:0000256" key="1">
    <source>
        <dbReference type="ARBA" id="ARBA00004123"/>
    </source>
</evidence>
<dbReference type="GO" id="GO:0033186">
    <property type="term" value="C:CAF-1 complex"/>
    <property type="evidence" value="ECO:0007669"/>
    <property type="project" value="TreeGrafter"/>
</dbReference>
<keyword evidence="8" id="KW-0539">Nucleus</keyword>
<feature type="region of interest" description="Disordered" evidence="10">
    <location>
        <begin position="520"/>
        <end position="540"/>
    </location>
</feature>
<evidence type="ECO:0000313" key="13">
    <source>
        <dbReference type="Proteomes" id="UP001202479"/>
    </source>
</evidence>
<feature type="repeat" description="WD" evidence="9">
    <location>
        <begin position="199"/>
        <end position="240"/>
    </location>
</feature>
<evidence type="ECO:0000256" key="9">
    <source>
        <dbReference type="PROSITE-ProRule" id="PRU00221"/>
    </source>
</evidence>
<dbReference type="InterPro" id="IPR015943">
    <property type="entry name" value="WD40/YVTN_repeat-like_dom_sf"/>
</dbReference>
<evidence type="ECO:0000256" key="6">
    <source>
        <dbReference type="ARBA" id="ARBA00022853"/>
    </source>
</evidence>
<name>A0AAI9SUI0_9ASCO</name>
<organism evidence="12 13">
    <name type="scientific">Candida oxycetoniae</name>
    <dbReference type="NCBI Taxonomy" id="497107"/>
    <lineage>
        <taxon>Eukaryota</taxon>
        <taxon>Fungi</taxon>
        <taxon>Dikarya</taxon>
        <taxon>Ascomycota</taxon>
        <taxon>Saccharomycotina</taxon>
        <taxon>Pichiomycetes</taxon>
        <taxon>Debaryomycetaceae</taxon>
        <taxon>Candida/Lodderomyces clade</taxon>
        <taxon>Candida</taxon>
    </lineage>
</organism>
<protein>
    <submittedName>
        <fullName evidence="12">CAC2</fullName>
    </submittedName>
</protein>
<evidence type="ECO:0000256" key="8">
    <source>
        <dbReference type="ARBA" id="ARBA00023242"/>
    </source>
</evidence>
<dbReference type="Gene3D" id="2.130.10.10">
    <property type="entry name" value="YVTN repeat-like/Quinoprotein amine dehydrogenase"/>
    <property type="match status" value="2"/>
</dbReference>
<dbReference type="InterPro" id="IPR045145">
    <property type="entry name" value="PTHR15271"/>
</dbReference>
<keyword evidence="3 9" id="KW-0853">WD repeat</keyword>
<dbReference type="GO" id="GO:0006281">
    <property type="term" value="P:DNA repair"/>
    <property type="evidence" value="ECO:0007669"/>
    <property type="project" value="UniProtKB-KW"/>
</dbReference>
<evidence type="ECO:0000256" key="7">
    <source>
        <dbReference type="ARBA" id="ARBA00023204"/>
    </source>
</evidence>
<keyword evidence="5" id="KW-0227">DNA damage</keyword>
<dbReference type="PANTHER" id="PTHR15271">
    <property type="entry name" value="CHROMATIN ASSEMBLY FACTOR 1 SUBUNIT B"/>
    <property type="match status" value="1"/>
</dbReference>